<dbReference type="OrthoDB" id="1896065at2759"/>
<dbReference type="Proteomes" id="UP000631114">
    <property type="component" value="Unassembled WGS sequence"/>
</dbReference>
<evidence type="ECO:0000313" key="2">
    <source>
        <dbReference type="Proteomes" id="UP000631114"/>
    </source>
</evidence>
<name>A0A835LR08_9MAGN</name>
<gene>
    <name evidence="1" type="ORF">IFM89_005611</name>
</gene>
<dbReference type="AlphaFoldDB" id="A0A835LR08"/>
<comment type="caution">
    <text evidence="1">The sequence shown here is derived from an EMBL/GenBank/DDBJ whole genome shotgun (WGS) entry which is preliminary data.</text>
</comment>
<evidence type="ECO:0000313" key="1">
    <source>
        <dbReference type="EMBL" id="KAF9604285.1"/>
    </source>
</evidence>
<organism evidence="1 2">
    <name type="scientific">Coptis chinensis</name>
    <dbReference type="NCBI Taxonomy" id="261450"/>
    <lineage>
        <taxon>Eukaryota</taxon>
        <taxon>Viridiplantae</taxon>
        <taxon>Streptophyta</taxon>
        <taxon>Embryophyta</taxon>
        <taxon>Tracheophyta</taxon>
        <taxon>Spermatophyta</taxon>
        <taxon>Magnoliopsida</taxon>
        <taxon>Ranunculales</taxon>
        <taxon>Ranunculaceae</taxon>
        <taxon>Coptidoideae</taxon>
        <taxon>Coptis</taxon>
    </lineage>
</organism>
<dbReference type="PANTHER" id="PTHR31343">
    <property type="entry name" value="T15D22.8"/>
    <property type="match status" value="1"/>
</dbReference>
<dbReference type="EMBL" id="JADFTS010000005">
    <property type="protein sequence ID" value="KAF9604285.1"/>
    <property type="molecule type" value="Genomic_DNA"/>
</dbReference>
<dbReference type="InterPro" id="IPR008507">
    <property type="entry name" value="DUF789"/>
</dbReference>
<accession>A0A835LR08</accession>
<proteinExistence type="predicted"/>
<keyword evidence="2" id="KW-1185">Reference proteome</keyword>
<sequence>MSNSGDVSIAPSYGESRLYYSYEKRQQQHHHHHQQQQQQLLFLQQKQKQQEKLEKEMNLKGMVAIAASTTKVENQPSSNDSTIVRPGFFSNLDSFLQSTTPYVPAQLIPKTMVRGRRNGEVGYDSYFILDDLWKSYEEWSAYGVGVPLLLNGSESVTQYYVPYLSAIQLYVKPTMPSYTLQRQPGVSDVDYSNSEDIKSDSNSSLKFQYFEMASPYTREPLANKISNLSLRFPALETYKSCDLLPKSWISVAWYPIYRIPVGPILRDLDDCFLTFQSLSTPLSSTGNGQLEVCSPIFWEANGATGAPAKISLPIFGLASHKFTASVWDTNGHYERQRTNSLLFAADNWIRRSQVDHPDYRFFVSHNIFNG</sequence>
<dbReference type="Pfam" id="PF05623">
    <property type="entry name" value="DUF789"/>
    <property type="match status" value="2"/>
</dbReference>
<reference evidence="1 2" key="1">
    <citation type="submission" date="2020-10" db="EMBL/GenBank/DDBJ databases">
        <title>The Coptis chinensis genome and diversification of protoberbering-type alkaloids.</title>
        <authorList>
            <person name="Wang B."/>
            <person name="Shu S."/>
            <person name="Song C."/>
            <person name="Liu Y."/>
        </authorList>
    </citation>
    <scope>NUCLEOTIDE SEQUENCE [LARGE SCALE GENOMIC DNA]</scope>
    <source>
        <strain evidence="1">HL-2020</strain>
        <tissue evidence="1">Leaf</tissue>
    </source>
</reference>
<dbReference type="PANTHER" id="PTHR31343:SF42">
    <property type="entry name" value="T15D22.8"/>
    <property type="match status" value="1"/>
</dbReference>
<protein>
    <submittedName>
        <fullName evidence="1">Uncharacterized protein</fullName>
    </submittedName>
</protein>